<dbReference type="KEGG" id="dap:Dacet_2267"/>
<evidence type="ECO:0000313" key="3">
    <source>
        <dbReference type="Proteomes" id="UP000002012"/>
    </source>
</evidence>
<dbReference type="GO" id="GO:0035438">
    <property type="term" value="F:cyclic-di-GMP binding"/>
    <property type="evidence" value="ECO:0007669"/>
    <property type="project" value="InterPro"/>
</dbReference>
<protein>
    <submittedName>
        <fullName evidence="2">Type IV pilus assembly PilZ</fullName>
    </submittedName>
</protein>
<gene>
    <name evidence="2" type="ordered locus">Dacet_2267</name>
</gene>
<accession>D4H306</accession>
<dbReference type="Gene3D" id="2.40.10.220">
    <property type="entry name" value="predicted glycosyltransferase like domains"/>
    <property type="match status" value="1"/>
</dbReference>
<dbReference type="Pfam" id="PF07238">
    <property type="entry name" value="PilZ"/>
    <property type="match status" value="1"/>
</dbReference>
<dbReference type="eggNOG" id="ENOG5030R5E">
    <property type="taxonomic scope" value="Bacteria"/>
</dbReference>
<dbReference type="EMBL" id="CP001968">
    <property type="protein sequence ID" value="ADD69029.1"/>
    <property type="molecule type" value="Genomic_DNA"/>
</dbReference>
<dbReference type="HOGENOM" id="CLU_1701390_0_0_0"/>
<sequence>MINKVQRQEDNRRKHMRVKSRLHFCVSVIEGKDTETGKHRYGNCICATTTDISIGGMCIPDAGKLELGQRVELSPPGKMTQPACLNCEEAYLHKNHLDLTPIAGRIVWQEGGRCGVQFTNLSRRNENVLSKFIWEEHLHGVRNSKKQSRTPRKF</sequence>
<dbReference type="AlphaFoldDB" id="D4H306"/>
<name>D4H306_DENA2</name>
<proteinExistence type="predicted"/>
<dbReference type="InterPro" id="IPR009875">
    <property type="entry name" value="PilZ_domain"/>
</dbReference>
<feature type="domain" description="PilZ" evidence="1">
    <location>
        <begin position="11"/>
        <end position="133"/>
    </location>
</feature>
<evidence type="ECO:0000313" key="2">
    <source>
        <dbReference type="EMBL" id="ADD69029.1"/>
    </source>
</evidence>
<dbReference type="STRING" id="522772.Dacet_2267"/>
<keyword evidence="3" id="KW-1185">Reference proteome</keyword>
<organism evidence="2 3">
    <name type="scientific">Denitrovibrio acetiphilus (strain DSM 12809 / NBRC 114555 / N2460)</name>
    <dbReference type="NCBI Taxonomy" id="522772"/>
    <lineage>
        <taxon>Bacteria</taxon>
        <taxon>Pseudomonadati</taxon>
        <taxon>Deferribacterota</taxon>
        <taxon>Deferribacteres</taxon>
        <taxon>Deferribacterales</taxon>
        <taxon>Geovibrionaceae</taxon>
        <taxon>Denitrovibrio</taxon>
    </lineage>
</organism>
<dbReference type="RefSeq" id="WP_013011531.1">
    <property type="nucleotide sequence ID" value="NC_013943.1"/>
</dbReference>
<dbReference type="PaxDb" id="522772-Dacet_2267"/>
<dbReference type="InParanoid" id="D4H306"/>
<dbReference type="SUPFAM" id="SSF141371">
    <property type="entry name" value="PilZ domain-like"/>
    <property type="match status" value="1"/>
</dbReference>
<dbReference type="Proteomes" id="UP000002012">
    <property type="component" value="Chromosome"/>
</dbReference>
<evidence type="ECO:0000259" key="1">
    <source>
        <dbReference type="Pfam" id="PF07238"/>
    </source>
</evidence>
<dbReference type="OrthoDB" id="9798509at2"/>
<reference evidence="2 3" key="1">
    <citation type="journal article" date="2010" name="Stand. Genomic Sci.">
        <title>Complete genome sequence of Denitrovibrio acetiphilus type strain (N2460).</title>
        <authorList>
            <person name="Kiss H."/>
            <person name="Lang E."/>
            <person name="Lapidus A."/>
            <person name="Copeland A."/>
            <person name="Nolan M."/>
            <person name="Glavina Del Rio T."/>
            <person name="Chen F."/>
            <person name="Lucas S."/>
            <person name="Tice H."/>
            <person name="Cheng J.F."/>
            <person name="Han C."/>
            <person name="Goodwin L."/>
            <person name="Pitluck S."/>
            <person name="Liolios K."/>
            <person name="Pati A."/>
            <person name="Ivanova N."/>
            <person name="Mavromatis K."/>
            <person name="Chen A."/>
            <person name="Palaniappan K."/>
            <person name="Land M."/>
            <person name="Hauser L."/>
            <person name="Chang Y.J."/>
            <person name="Jeffries C.D."/>
            <person name="Detter J.C."/>
            <person name="Brettin T."/>
            <person name="Spring S."/>
            <person name="Rohde M."/>
            <person name="Goker M."/>
            <person name="Woyke T."/>
            <person name="Bristow J."/>
            <person name="Eisen J.A."/>
            <person name="Markowitz V."/>
            <person name="Hugenholtz P."/>
            <person name="Kyrpides N.C."/>
            <person name="Klenk H.P."/>
        </authorList>
    </citation>
    <scope>NUCLEOTIDE SEQUENCE [LARGE SCALE GENOMIC DNA]</scope>
    <source>
        <strain evidence="3">DSM 12809 / NBRC 114555 / N2460</strain>
    </source>
</reference>